<gene>
    <name evidence="3" type="ORF">BACCOPRO_03185</name>
</gene>
<dbReference type="Pfam" id="PF00149">
    <property type="entry name" value="Metallophos"/>
    <property type="match status" value="1"/>
</dbReference>
<dbReference type="EMBL" id="ACBW01000202">
    <property type="protein sequence ID" value="EEF77663.1"/>
    <property type="molecule type" value="Genomic_DNA"/>
</dbReference>
<comment type="caution">
    <text evidence="3">The sequence shown here is derived from an EMBL/GenBank/DDBJ whole genome shotgun (WGS) entry which is preliminary data.</text>
</comment>
<accession>S0FB50</accession>
<proteinExistence type="predicted"/>
<evidence type="ECO:0000313" key="3">
    <source>
        <dbReference type="EMBL" id="EEF77663.1"/>
    </source>
</evidence>
<dbReference type="InterPro" id="IPR004843">
    <property type="entry name" value="Calcineurin-like_PHP"/>
</dbReference>
<reference evidence="3 4" key="1">
    <citation type="submission" date="2008-12" db="EMBL/GenBank/DDBJ databases">
        <authorList>
            <person name="Fulton L."/>
            <person name="Clifton S."/>
            <person name="Fulton B."/>
            <person name="Xu J."/>
            <person name="Minx P."/>
            <person name="Pepin K.H."/>
            <person name="Johnson M."/>
            <person name="Bhonagiri V."/>
            <person name="Nash W.E."/>
            <person name="Mardis E.R."/>
            <person name="Wilson R.K."/>
        </authorList>
    </citation>
    <scope>NUCLEOTIDE SEQUENCE [LARGE SCALE GENOMIC DNA]</scope>
    <source>
        <strain evidence="3 4">DSM 18228</strain>
    </source>
</reference>
<protein>
    <submittedName>
        <fullName evidence="3">Ser/Thr phosphatase family protein</fullName>
    </submittedName>
</protein>
<feature type="chain" id="PRO_5004496939" evidence="1">
    <location>
        <begin position="20"/>
        <end position="357"/>
    </location>
</feature>
<evidence type="ECO:0000313" key="4">
    <source>
        <dbReference type="Proteomes" id="UP000014073"/>
    </source>
</evidence>
<dbReference type="AlphaFoldDB" id="S0FB50"/>
<dbReference type="PANTHER" id="PTHR43143">
    <property type="entry name" value="METALLOPHOSPHOESTERASE, CALCINEURIN SUPERFAMILY"/>
    <property type="match status" value="1"/>
</dbReference>
<dbReference type="GO" id="GO:0016787">
    <property type="term" value="F:hydrolase activity"/>
    <property type="evidence" value="ECO:0007669"/>
    <property type="project" value="InterPro"/>
</dbReference>
<name>S0FB50_9BACT</name>
<dbReference type="InterPro" id="IPR029052">
    <property type="entry name" value="Metallo-depent_PP-like"/>
</dbReference>
<dbReference type="STRING" id="547042.BACCOPRO_03185"/>
<keyword evidence="4" id="KW-1185">Reference proteome</keyword>
<organism evidence="3 4">
    <name type="scientific">Phocaeicola coprophilus DSM 18228 = JCM 13818</name>
    <dbReference type="NCBI Taxonomy" id="547042"/>
    <lineage>
        <taxon>Bacteria</taxon>
        <taxon>Pseudomonadati</taxon>
        <taxon>Bacteroidota</taxon>
        <taxon>Bacteroidia</taxon>
        <taxon>Bacteroidales</taxon>
        <taxon>Bacteroidaceae</taxon>
        <taxon>Phocaeicola</taxon>
    </lineage>
</organism>
<dbReference type="GeneID" id="78403482"/>
<feature type="domain" description="Calcineurin-like phosphoesterase" evidence="2">
    <location>
        <begin position="75"/>
        <end position="265"/>
    </location>
</feature>
<dbReference type="HOGENOM" id="CLU_775357_0_0_10"/>
<sequence>MKTILSAFLLICCSLISQAQVYPVNANLEDEKSFSMILLPDPQSYIKFAANQPLFDLQTAWIANNIETLHIKNVLCTGDLVEQNSIIQADGINGDQTSREQWEAVSRSFEKLDGKVPYVVCTGNHDYGYKASEKRFTQFRYYFYPERNHCLQESLIAAGNNYEGLPTLENAVYEFISDTWGKILVLSLEFAPRDEAIEWARHIIGDKKYKDHKVILLTHSFLDYEGKRFITENYQMQDVNYAEALWQKLVYPSDNIKLVICGHECHITDYAQQVSFRTDKNHSGNEVAQMMFNAQTADGQWFGNGGDCWLRILEFKPDGKTISVRTFSPLFALSPTTCQYAWRKQPFDQFNITLTEK</sequence>
<dbReference type="Proteomes" id="UP000014073">
    <property type="component" value="Unassembled WGS sequence"/>
</dbReference>
<evidence type="ECO:0000256" key="1">
    <source>
        <dbReference type="SAM" id="SignalP"/>
    </source>
</evidence>
<dbReference type="SUPFAM" id="SSF56300">
    <property type="entry name" value="Metallo-dependent phosphatases"/>
    <property type="match status" value="1"/>
</dbReference>
<dbReference type="RefSeq" id="WP_008144569.1">
    <property type="nucleotide sequence ID" value="NZ_EQ973647.1"/>
</dbReference>
<keyword evidence="1" id="KW-0732">Signal</keyword>
<dbReference type="PANTHER" id="PTHR43143:SF5">
    <property type="entry name" value="SECRETED PROTEIN"/>
    <property type="match status" value="1"/>
</dbReference>
<dbReference type="Gene3D" id="3.60.21.10">
    <property type="match status" value="1"/>
</dbReference>
<evidence type="ECO:0000259" key="2">
    <source>
        <dbReference type="Pfam" id="PF00149"/>
    </source>
</evidence>
<feature type="signal peptide" evidence="1">
    <location>
        <begin position="1"/>
        <end position="19"/>
    </location>
</feature>
<dbReference type="InterPro" id="IPR051918">
    <property type="entry name" value="STPP_CPPED1"/>
</dbReference>
<dbReference type="eggNOG" id="COG1409">
    <property type="taxonomic scope" value="Bacteria"/>
</dbReference>